<evidence type="ECO:0000259" key="3">
    <source>
        <dbReference type="Pfam" id="PF16269"/>
    </source>
</evidence>
<dbReference type="EMBL" id="AMCI01008074">
    <property type="protein sequence ID" value="EJW91594.1"/>
    <property type="molecule type" value="Genomic_DNA"/>
</dbReference>
<dbReference type="PANTHER" id="PTHR43685">
    <property type="entry name" value="GLYCOSYLTRANSFERASE"/>
    <property type="match status" value="1"/>
</dbReference>
<dbReference type="Gene3D" id="3.90.550.10">
    <property type="entry name" value="Spore Coat Polysaccharide Biosynthesis Protein SpsA, Chain A"/>
    <property type="match status" value="1"/>
</dbReference>
<dbReference type="Pfam" id="PF26216">
    <property type="entry name" value="GDPGP1_C"/>
    <property type="match status" value="1"/>
</dbReference>
<feature type="domain" description="Glycosyltransferase 2-like" evidence="1">
    <location>
        <begin position="190"/>
        <end position="321"/>
    </location>
</feature>
<gene>
    <name evidence="5" type="ORF">EVA_20299</name>
</gene>
<name>J9FW87_9ZZZZ</name>
<dbReference type="InterPro" id="IPR050834">
    <property type="entry name" value="Glycosyltransf_2"/>
</dbReference>
<reference evidence="5" key="1">
    <citation type="journal article" date="2012" name="PLoS ONE">
        <title>Gene sets for utilization of primary and secondary nutrition supplies in the distal gut of endangered iberian lynx.</title>
        <authorList>
            <person name="Alcaide M."/>
            <person name="Messina E."/>
            <person name="Richter M."/>
            <person name="Bargiela R."/>
            <person name="Peplies J."/>
            <person name="Huws S.A."/>
            <person name="Newbold C.J."/>
            <person name="Golyshin P.N."/>
            <person name="Simon M.A."/>
            <person name="Lopez G."/>
            <person name="Yakimov M.M."/>
            <person name="Ferrer M."/>
        </authorList>
    </citation>
    <scope>NUCLEOTIDE SEQUENCE</scope>
</reference>
<evidence type="ECO:0000259" key="2">
    <source>
        <dbReference type="Pfam" id="PF08486"/>
    </source>
</evidence>
<organism evidence="5">
    <name type="scientific">gut metagenome</name>
    <dbReference type="NCBI Taxonomy" id="749906"/>
    <lineage>
        <taxon>unclassified sequences</taxon>
        <taxon>metagenomes</taxon>
        <taxon>organismal metagenomes</taxon>
    </lineage>
</organism>
<dbReference type="InterPro" id="IPR029044">
    <property type="entry name" value="Nucleotide-diphossugar_trans"/>
</dbReference>
<dbReference type="Pfam" id="PF08486">
    <property type="entry name" value="SpoIID"/>
    <property type="match status" value="1"/>
</dbReference>
<dbReference type="SUPFAM" id="SSF53448">
    <property type="entry name" value="Nucleotide-diphospho-sugar transferases"/>
    <property type="match status" value="1"/>
</dbReference>
<dbReference type="AlphaFoldDB" id="J9FW87"/>
<dbReference type="InterPro" id="IPR058865">
    <property type="entry name" value="GDPGP1_C"/>
</dbReference>
<dbReference type="InterPro" id="IPR036265">
    <property type="entry name" value="HIT-like_sf"/>
</dbReference>
<evidence type="ECO:0000313" key="5">
    <source>
        <dbReference type="EMBL" id="EJW91594.1"/>
    </source>
</evidence>
<dbReference type="Pfam" id="PF16269">
    <property type="entry name" value="DUF4922"/>
    <property type="match status" value="1"/>
</dbReference>
<dbReference type="SUPFAM" id="SSF54197">
    <property type="entry name" value="HIT-like"/>
    <property type="match status" value="1"/>
</dbReference>
<evidence type="ECO:0000259" key="4">
    <source>
        <dbReference type="Pfam" id="PF26216"/>
    </source>
</evidence>
<feature type="domain" description="DUF4922" evidence="3">
    <location>
        <begin position="442"/>
        <end position="588"/>
    </location>
</feature>
<dbReference type="Pfam" id="PF00535">
    <property type="entry name" value="Glycos_transf_2"/>
    <property type="match status" value="1"/>
</dbReference>
<dbReference type="InterPro" id="IPR001173">
    <property type="entry name" value="Glyco_trans_2-like"/>
</dbReference>
<dbReference type="Gene3D" id="3.30.428.70">
    <property type="match status" value="1"/>
</dbReference>
<dbReference type="GO" id="GO:0016740">
    <property type="term" value="F:transferase activity"/>
    <property type="evidence" value="ECO:0007669"/>
    <property type="project" value="UniProtKB-KW"/>
</dbReference>
<dbReference type="GO" id="GO:0030435">
    <property type="term" value="P:sporulation resulting in formation of a cellular spore"/>
    <property type="evidence" value="ECO:0007669"/>
    <property type="project" value="InterPro"/>
</dbReference>
<dbReference type="PANTHER" id="PTHR43685:SF2">
    <property type="entry name" value="GLYCOSYLTRANSFERASE 2-LIKE DOMAIN-CONTAINING PROTEIN"/>
    <property type="match status" value="1"/>
</dbReference>
<proteinExistence type="predicted"/>
<dbReference type="InterPro" id="IPR043171">
    <property type="entry name" value="Ap4A_phos1/2-like"/>
</dbReference>
<feature type="domain" description="Sporulation stage II protein D amidase enhancer LytB N-terminal" evidence="2">
    <location>
        <begin position="879"/>
        <end position="997"/>
    </location>
</feature>
<sequence>MQKVQAKYTVMYLCLHTLELGYRALERMMQVAENTNGTLRSASPESSLMLYTDRYDETELHPTLDYQQGALRDDFDFGSLLLFRSSALRHFFGGERSPRFRFAALYALRLFVSAQGKVAHLPEPLYKETETDLRASGEKQFDYVDPSNREVQQEMERACTEHLKHIGAWLSPDEYDDLPADTHDYPVEASVIIPVRDRARTIGDAVDSALNQVTDFPFNVIVVDNHSTDGTAEVLNRYAACAEVVVLRPERTDLGIGGCWDLAIRDERCGRYAVQLDSDDLYSGPDTLTRIVEAFRTQRAAMVIGSYRMVNFQLETLPPGLIAHTEWTPDNGRNNALRINGLGAPRAFRTDVLRQIGFPNTSYGEDYALGLAFSRHFRLGRIFEELYLCRRWEGNSDAALSIDKQNRNNFYKDSLRTIELETRQAMIARWNHLADETEINAFFDRQLTLWEEAKERFEALEQQVQTRTLPLEYGELCVQYNPSRMVSTGAKIDKKSVKARPCFLCDHNRPQAQREMPVMGSLEVLVNPFPILPHHLTLPTRRHVPQSVHRFTHTLDRLVWLLPNYLVFYNGARSGASAPDHAHLQAGNRGIVPIERDWKLYENHLERIYPTSREEEAELEDLGYDPKNGGIFMLKDYACPAFVVQGPASQSSPLLLEKLLKVMPTDDRRSEPDMNILAWRQEGGPTQEDYLIMVVFPRRKHRPDCYFAEGKSQCIVSPGALDMGGLLITPREEDFERITPRQAQNILREVSLTEGEMSQIAKKLHSGRRKTETHTTEETGLAEIVDEDVAVGIMQTTELYFTLNGNFSAKGNTVCGEQTAVYRDGGVEWNGNIYSELLLTPADEQATFTLKDVTIGIDFHWEQRESQTFQGCLRLIVDEEKLVVINELPVEDYLESVISSEMNASSSLELLKTHAVVSRSWVYSQMLQRRLGADKPASFFSFVRHEGELIRWHDRSDHQLFDVCADDHCQRYQGITRATLPTVREAVQATRGEVLMYDDKLCDARFSKCCGGVSERYSTCWDEADYDYLSPVRDTADNAPLPDLTKESEAEAWIRQTPDSFCHTTDEHLLAQVLNTYDQQTKDYYRWRVELTQEKLGELVEKRLNEKLGDIVDLQPVERGASGRLIKLRIVGTEREMVIGKELEIRRLLSDTHLYSAAFIVERHEVDPQTHVPRRFFLLGAGWGHGVGMCQIGAAVMASKGYSYRDILSHYYQHSKVKKLKK</sequence>
<dbReference type="InterPro" id="IPR013486">
    <property type="entry name" value="SpoIID/LytB"/>
</dbReference>
<dbReference type="InterPro" id="IPR046320">
    <property type="entry name" value="DUF4922"/>
</dbReference>
<feature type="domain" description="GDPGP1-like C-terminal" evidence="4">
    <location>
        <begin position="694"/>
        <end position="763"/>
    </location>
</feature>
<evidence type="ECO:0000259" key="1">
    <source>
        <dbReference type="Pfam" id="PF00535"/>
    </source>
</evidence>
<keyword evidence="5" id="KW-0808">Transferase</keyword>
<protein>
    <submittedName>
        <fullName evidence="5">Glycosyltransferase, group 2 family</fullName>
    </submittedName>
</protein>
<dbReference type="NCBIfam" id="TIGR02669">
    <property type="entry name" value="SpoIID_LytB"/>
    <property type="match status" value="1"/>
</dbReference>
<accession>J9FW87</accession>
<dbReference type="CDD" id="cd00761">
    <property type="entry name" value="Glyco_tranf_GTA_type"/>
    <property type="match status" value="1"/>
</dbReference>
<comment type="caution">
    <text evidence="5">The sequence shown here is derived from an EMBL/GenBank/DDBJ whole genome shotgun (WGS) entry which is preliminary data.</text>
</comment>
<dbReference type="InterPro" id="IPR013693">
    <property type="entry name" value="SpoIID/LytB_N"/>
</dbReference>